<keyword evidence="3" id="KW-0813">Transport</keyword>
<evidence type="ECO:0000256" key="3">
    <source>
        <dbReference type="ARBA" id="ARBA00022448"/>
    </source>
</evidence>
<reference evidence="9" key="1">
    <citation type="submission" date="2017-08" db="EMBL/GenBank/DDBJ databases">
        <authorList>
            <person name="Imhoff J.F."/>
            <person name="Rahn T."/>
            <person name="Kuenzel S."/>
            <person name="Neulinger S.C."/>
        </authorList>
    </citation>
    <scope>NUCLEOTIDE SEQUENCE</scope>
    <source>
        <strain evidence="9">DSM 9154</strain>
    </source>
</reference>
<dbReference type="InterPro" id="IPR003439">
    <property type="entry name" value="ABC_transporter-like_ATP-bd"/>
</dbReference>
<dbReference type="GO" id="GO:0005886">
    <property type="term" value="C:plasma membrane"/>
    <property type="evidence" value="ECO:0007669"/>
    <property type="project" value="UniProtKB-SubCell"/>
</dbReference>
<sequence length="241" mass="24869">MTLGVAHFGLTFAPPGRPPFQALEDLNFSLARGEILGIAGSSGAGKSLIAAALAGVLPAGARTEGWIAIDGSPPGPRDIALAPQRLDALDPLAPLGRQIQRLLRQRCDPGALLTRVGLSKTLVGRYPHELSGGMARRALLATALASGADWLVVDEPTVGLHPEAADHVMAMLSGFAQAGHGLVVVSHDLPRLARIADRVLVLSQGRAVETTCASAFAGGGAALQHPFSRALWEAQIPEGAC</sequence>
<comment type="similarity">
    <text evidence="2">Belongs to the ABC transporter superfamily.</text>
</comment>
<gene>
    <name evidence="9" type="ORF">CKO21_16200</name>
</gene>
<evidence type="ECO:0000259" key="8">
    <source>
        <dbReference type="PROSITE" id="PS50893"/>
    </source>
</evidence>
<dbReference type="PANTHER" id="PTHR43297">
    <property type="entry name" value="OLIGOPEPTIDE TRANSPORT ATP-BINDING PROTEIN APPD"/>
    <property type="match status" value="1"/>
</dbReference>
<dbReference type="PROSITE" id="PS00211">
    <property type="entry name" value="ABC_TRANSPORTER_1"/>
    <property type="match status" value="1"/>
</dbReference>
<dbReference type="PANTHER" id="PTHR43297:SF11">
    <property type="entry name" value="ATPASE COMPONENT OF ABC-TYPE TRANSPORT SYSTEM"/>
    <property type="match status" value="1"/>
</dbReference>
<comment type="subcellular location">
    <subcellularLocation>
        <location evidence="1">Cell inner membrane</location>
        <topology evidence="1">Peripheral membrane protein</topology>
    </subcellularLocation>
</comment>
<name>A0A934V1J0_9PROT</name>
<dbReference type="InterPro" id="IPR003593">
    <property type="entry name" value="AAA+_ATPase"/>
</dbReference>
<dbReference type="InterPro" id="IPR017871">
    <property type="entry name" value="ABC_transporter-like_CS"/>
</dbReference>
<evidence type="ECO:0000256" key="2">
    <source>
        <dbReference type="ARBA" id="ARBA00005417"/>
    </source>
</evidence>
<evidence type="ECO:0000256" key="5">
    <source>
        <dbReference type="ARBA" id="ARBA00022741"/>
    </source>
</evidence>
<evidence type="ECO:0000313" key="9">
    <source>
        <dbReference type="EMBL" id="MBK1698788.1"/>
    </source>
</evidence>
<evidence type="ECO:0000313" key="10">
    <source>
        <dbReference type="Proteomes" id="UP000778970"/>
    </source>
</evidence>
<dbReference type="PROSITE" id="PS50893">
    <property type="entry name" value="ABC_TRANSPORTER_2"/>
    <property type="match status" value="1"/>
</dbReference>
<dbReference type="InterPro" id="IPR027417">
    <property type="entry name" value="P-loop_NTPase"/>
</dbReference>
<dbReference type="GO" id="GO:0005524">
    <property type="term" value="F:ATP binding"/>
    <property type="evidence" value="ECO:0007669"/>
    <property type="project" value="UniProtKB-KW"/>
</dbReference>
<keyword evidence="5" id="KW-0547">Nucleotide-binding</keyword>
<dbReference type="AlphaFoldDB" id="A0A934V1J0"/>
<dbReference type="RefSeq" id="WP_027287990.1">
    <property type="nucleotide sequence ID" value="NZ_NRRE01000030.1"/>
</dbReference>
<evidence type="ECO:0000256" key="4">
    <source>
        <dbReference type="ARBA" id="ARBA00022475"/>
    </source>
</evidence>
<dbReference type="Pfam" id="PF00005">
    <property type="entry name" value="ABC_tran"/>
    <property type="match status" value="1"/>
</dbReference>
<proteinExistence type="inferred from homology"/>
<evidence type="ECO:0000256" key="6">
    <source>
        <dbReference type="ARBA" id="ARBA00022840"/>
    </source>
</evidence>
<accession>A0A934V1J0</accession>
<reference evidence="9" key="2">
    <citation type="journal article" date="2020" name="Microorganisms">
        <title>Osmotic Adaptation and Compatible Solute Biosynthesis of Phototrophic Bacteria as Revealed from Genome Analyses.</title>
        <authorList>
            <person name="Imhoff J.F."/>
            <person name="Rahn T."/>
            <person name="Kunzel S."/>
            <person name="Keller A."/>
            <person name="Neulinger S.C."/>
        </authorList>
    </citation>
    <scope>NUCLEOTIDE SEQUENCE</scope>
    <source>
        <strain evidence="9">DSM 9154</strain>
    </source>
</reference>
<dbReference type="Gene3D" id="3.40.50.300">
    <property type="entry name" value="P-loop containing nucleotide triphosphate hydrolases"/>
    <property type="match status" value="1"/>
</dbReference>
<evidence type="ECO:0000256" key="1">
    <source>
        <dbReference type="ARBA" id="ARBA00004417"/>
    </source>
</evidence>
<evidence type="ECO:0000256" key="7">
    <source>
        <dbReference type="ARBA" id="ARBA00023136"/>
    </source>
</evidence>
<protein>
    <recommendedName>
        <fullName evidence="8">ABC transporter domain-containing protein</fullName>
    </recommendedName>
</protein>
<keyword evidence="7" id="KW-0472">Membrane</keyword>
<feature type="domain" description="ABC transporter" evidence="8">
    <location>
        <begin position="5"/>
        <end position="229"/>
    </location>
</feature>
<dbReference type="InterPro" id="IPR050388">
    <property type="entry name" value="ABC_Ni/Peptide_Import"/>
</dbReference>
<comment type="caution">
    <text evidence="9">The sequence shown here is derived from an EMBL/GenBank/DDBJ whole genome shotgun (WGS) entry which is preliminary data.</text>
</comment>
<keyword evidence="4" id="KW-1003">Cell membrane</keyword>
<dbReference type="SUPFAM" id="SSF52540">
    <property type="entry name" value="P-loop containing nucleoside triphosphate hydrolases"/>
    <property type="match status" value="1"/>
</dbReference>
<dbReference type="EMBL" id="NRRE01000030">
    <property type="protein sequence ID" value="MBK1698788.1"/>
    <property type="molecule type" value="Genomic_DNA"/>
</dbReference>
<dbReference type="SMART" id="SM00382">
    <property type="entry name" value="AAA"/>
    <property type="match status" value="1"/>
</dbReference>
<keyword evidence="6" id="KW-0067">ATP-binding</keyword>
<dbReference type="Proteomes" id="UP000778970">
    <property type="component" value="Unassembled WGS sequence"/>
</dbReference>
<dbReference type="GO" id="GO:0016887">
    <property type="term" value="F:ATP hydrolysis activity"/>
    <property type="evidence" value="ECO:0007669"/>
    <property type="project" value="InterPro"/>
</dbReference>
<organism evidence="9 10">
    <name type="scientific">Rhodovibrio salinarum</name>
    <dbReference type="NCBI Taxonomy" id="1087"/>
    <lineage>
        <taxon>Bacteria</taxon>
        <taxon>Pseudomonadati</taxon>
        <taxon>Pseudomonadota</taxon>
        <taxon>Alphaproteobacteria</taxon>
        <taxon>Rhodospirillales</taxon>
        <taxon>Rhodovibrionaceae</taxon>
        <taxon>Rhodovibrio</taxon>
    </lineage>
</organism>
<keyword evidence="10" id="KW-1185">Reference proteome</keyword>